<name>A0A560JCC9_9PROT</name>
<reference evidence="1 2" key="1">
    <citation type="submission" date="2019-06" db="EMBL/GenBank/DDBJ databases">
        <title>Genomic Encyclopedia of Type Strains, Phase IV (KMG-V): Genome sequencing to study the core and pangenomes of soil and plant-associated prokaryotes.</title>
        <authorList>
            <person name="Whitman W."/>
        </authorList>
    </citation>
    <scope>NUCLEOTIDE SEQUENCE [LARGE SCALE GENOMIC DNA]</scope>
    <source>
        <strain evidence="1 2">BR 12005</strain>
    </source>
</reference>
<comment type="caution">
    <text evidence="1">The sequence shown here is derived from an EMBL/GenBank/DDBJ whole genome shotgun (WGS) entry which is preliminary data.</text>
</comment>
<sequence>MDAIPNDYDRRGVIVPPTLEGWAYRLRRDPARETINHAISPRARAAHWQPVTREDPLPREELLSALEDAGVAQAAGWAVVFSHDHYLTVFGGTQNCMNDEEAALRHAGWTYLHFCPVQPLPMLSDPVPAHMMRLVASLNGVRLGVVTMADVATTVTLLGRTHRNLTFIIHQLLGHAPELIAALVTACPNAQTVFWAHDLFALCPSVHLLRNDISFCGSPPIGSPACGICPSGSERPGHVTRMGAFLANTCPTVLAPSATILKVWQRHTGFTGPTRVVPPCRVEFQSEAAPFNRGRPLRVGHLGAPLFAKGWQAFESLARWHQGDPRYEFIQLGTLTLDVPNIRHIYTQVSREDRHAMVKAVIEAGVDVAINWSLCYESFSFTAMEAVAGGAFVIARKGAGNVGSLVTAVAPNRACVIETEVELQALFAEGHILELAAGADRRTGHLVPSQGTGAILLQESGDA</sequence>
<proteinExistence type="predicted"/>
<evidence type="ECO:0000313" key="1">
    <source>
        <dbReference type="EMBL" id="TWB68696.1"/>
    </source>
</evidence>
<dbReference type="EMBL" id="VITV01000010">
    <property type="protein sequence ID" value="TWB68696.1"/>
    <property type="molecule type" value="Genomic_DNA"/>
</dbReference>
<evidence type="ECO:0008006" key="3">
    <source>
        <dbReference type="Google" id="ProtNLM"/>
    </source>
</evidence>
<protein>
    <recommendedName>
        <fullName evidence="3">Glycosyl transferase family 1</fullName>
    </recommendedName>
</protein>
<evidence type="ECO:0000313" key="2">
    <source>
        <dbReference type="Proteomes" id="UP000320516"/>
    </source>
</evidence>
<dbReference type="AlphaFoldDB" id="A0A560JCC9"/>
<dbReference type="SUPFAM" id="SSF53756">
    <property type="entry name" value="UDP-Glycosyltransferase/glycogen phosphorylase"/>
    <property type="match status" value="1"/>
</dbReference>
<dbReference type="RefSeq" id="WP_145612941.1">
    <property type="nucleotide sequence ID" value="NZ_VITV01000010.1"/>
</dbReference>
<accession>A0A560JCC9</accession>
<organism evidence="1 2">
    <name type="scientific">Nitrospirillum amazonense</name>
    <dbReference type="NCBI Taxonomy" id="28077"/>
    <lineage>
        <taxon>Bacteria</taxon>
        <taxon>Pseudomonadati</taxon>
        <taxon>Pseudomonadota</taxon>
        <taxon>Alphaproteobacteria</taxon>
        <taxon>Rhodospirillales</taxon>
        <taxon>Azospirillaceae</taxon>
        <taxon>Nitrospirillum</taxon>
    </lineage>
</organism>
<gene>
    <name evidence="1" type="ORF">FBZ87_1104</name>
</gene>
<dbReference type="Proteomes" id="UP000320516">
    <property type="component" value="Unassembled WGS sequence"/>
</dbReference>